<dbReference type="OrthoDB" id="7874994at2"/>
<dbReference type="AlphaFoldDB" id="A0A222E3Z3"/>
<evidence type="ECO:0000313" key="2">
    <source>
        <dbReference type="EMBL" id="ASP20934.1"/>
    </source>
</evidence>
<reference evidence="2 3" key="1">
    <citation type="submission" date="2017-07" db="EMBL/GenBank/DDBJ databases">
        <title>Genome Sequence of Antarctobacter heliothermus Strain SMS3 Isolated from a culture of the Diatom Skeletonema marinoi.</title>
        <authorList>
            <person name="Topel M."/>
            <person name="Pinder M.I.M."/>
            <person name="Johansson O.N."/>
            <person name="Kourtchenko O."/>
            <person name="Godhe A."/>
            <person name="Clarke A.K."/>
        </authorList>
    </citation>
    <scope>NUCLEOTIDE SEQUENCE [LARGE SCALE GENOMIC DNA]</scope>
    <source>
        <strain evidence="2 3">SMS3</strain>
    </source>
</reference>
<name>A0A222E3Z3_9RHOB</name>
<dbReference type="EMBL" id="CP022540">
    <property type="protein sequence ID" value="ASP20934.1"/>
    <property type="molecule type" value="Genomic_DNA"/>
</dbReference>
<keyword evidence="3" id="KW-1185">Reference proteome</keyword>
<proteinExistence type="predicted"/>
<dbReference type="KEGG" id="aht:ANTHELSMS3_02256"/>
<feature type="region of interest" description="Disordered" evidence="1">
    <location>
        <begin position="84"/>
        <end position="145"/>
    </location>
</feature>
<organism evidence="2 3">
    <name type="scientific">Antarctobacter heliothermus</name>
    <dbReference type="NCBI Taxonomy" id="74033"/>
    <lineage>
        <taxon>Bacteria</taxon>
        <taxon>Pseudomonadati</taxon>
        <taxon>Pseudomonadota</taxon>
        <taxon>Alphaproteobacteria</taxon>
        <taxon>Rhodobacterales</taxon>
        <taxon>Roseobacteraceae</taxon>
        <taxon>Antarctobacter</taxon>
    </lineage>
</organism>
<evidence type="ECO:0000256" key="1">
    <source>
        <dbReference type="SAM" id="MobiDB-lite"/>
    </source>
</evidence>
<dbReference type="Proteomes" id="UP000203589">
    <property type="component" value="Chromosome"/>
</dbReference>
<gene>
    <name evidence="2" type="ORF">ANTHELSMS3_02256</name>
</gene>
<protein>
    <submittedName>
        <fullName evidence="2">Uncharacterized protein</fullName>
    </submittedName>
</protein>
<accession>A0A222E3Z3</accession>
<sequence length="145" mass="15536">MQTNFPPTLTAPQVTGHPQGLPGEQPETRAQTKVQPIANARNPEARLNDGLEPTKFWRAAIGQPDPSTNAPPPSIMQITISRLLDAQNPDFDNPESDTTANAQTVEPPPDSQLYVDKVTSGDGPATVDQSAEPNDARKSVFSTLP</sequence>
<feature type="compositionally biased region" description="Polar residues" evidence="1">
    <location>
        <begin position="1"/>
        <end position="13"/>
    </location>
</feature>
<evidence type="ECO:0000313" key="3">
    <source>
        <dbReference type="Proteomes" id="UP000203589"/>
    </source>
</evidence>
<dbReference type="RefSeq" id="WP_094034922.1">
    <property type="nucleotide sequence ID" value="NZ_CP022540.1"/>
</dbReference>
<feature type="region of interest" description="Disordered" evidence="1">
    <location>
        <begin position="1"/>
        <end position="49"/>
    </location>
</feature>